<gene>
    <name evidence="2" type="ORF">N7494_010725</name>
</gene>
<comment type="caution">
    <text evidence="2">The sequence shown here is derived from an EMBL/GenBank/DDBJ whole genome shotgun (WGS) entry which is preliminary data.</text>
</comment>
<evidence type="ECO:0000259" key="1">
    <source>
        <dbReference type="Pfam" id="PF01266"/>
    </source>
</evidence>
<feature type="domain" description="FAD dependent oxidoreductase" evidence="1">
    <location>
        <begin position="41"/>
        <end position="419"/>
    </location>
</feature>
<dbReference type="Pfam" id="PF01266">
    <property type="entry name" value="DAO"/>
    <property type="match status" value="1"/>
</dbReference>
<name>A0AAD6GA22_9EURO</name>
<protein>
    <recommendedName>
        <fullName evidence="1">FAD dependent oxidoreductase domain-containing protein</fullName>
    </recommendedName>
</protein>
<dbReference type="AlphaFoldDB" id="A0AAD6GA22"/>
<organism evidence="2 3">
    <name type="scientific">Penicillium frequentans</name>
    <dbReference type="NCBI Taxonomy" id="3151616"/>
    <lineage>
        <taxon>Eukaryota</taxon>
        <taxon>Fungi</taxon>
        <taxon>Dikarya</taxon>
        <taxon>Ascomycota</taxon>
        <taxon>Pezizomycotina</taxon>
        <taxon>Eurotiomycetes</taxon>
        <taxon>Eurotiomycetidae</taxon>
        <taxon>Eurotiales</taxon>
        <taxon>Aspergillaceae</taxon>
        <taxon>Penicillium</taxon>
    </lineage>
</organism>
<keyword evidence="3" id="KW-1185">Reference proteome</keyword>
<evidence type="ECO:0000313" key="2">
    <source>
        <dbReference type="EMBL" id="KAJ5524075.1"/>
    </source>
</evidence>
<dbReference type="PANTHER" id="PTHR13847">
    <property type="entry name" value="SARCOSINE DEHYDROGENASE-RELATED"/>
    <property type="match status" value="1"/>
</dbReference>
<proteinExistence type="predicted"/>
<dbReference type="InterPro" id="IPR036188">
    <property type="entry name" value="FAD/NAD-bd_sf"/>
</dbReference>
<dbReference type="Proteomes" id="UP001220324">
    <property type="component" value="Unassembled WGS sequence"/>
</dbReference>
<accession>A0AAD6GA22</accession>
<sequence length="452" mass="49889">MSSTTKDRGFPAENPLSSYWLQNPHQLATFRSSDKVPDQCDIAIIGTGLAGVATAYHILSDPALKTKPSIVLLEARQACTGATGRNGGHLKLAPWVARRVGAQYGPSAAAEVVAYQLDQLAALKGVIEKEKIDCEFSLTRSFDVFFDEDHSREMQEFVSTQQAEGAPWAQHMTWIDASESEKVTGIKNSKGAISVPAVSLWPYKLVTALLSKVIELGGTLFTETYVTEVEELPGQTRLTTSRGVLNAKKTIFATNAYTPALLPQYKGVITPFKGQNSHLSPSPSFKVSKFLDHTYNLHFDNKYADYLNPRPDNTIILGGAKWTYEDKLDRAKWWNCTDDTTLINDAATEHFDSVMADHFLGWENAEAHHDFVWTGIMGETPDAMPHVGLVPGSRNQWILAGFNGAGMTMIFTTAKAVSKLILHEVVYEDTDLPRLFKTTAERLTVKNPGFSE</sequence>
<dbReference type="Gene3D" id="3.30.9.10">
    <property type="entry name" value="D-Amino Acid Oxidase, subunit A, domain 2"/>
    <property type="match status" value="1"/>
</dbReference>
<evidence type="ECO:0000313" key="3">
    <source>
        <dbReference type="Proteomes" id="UP001220324"/>
    </source>
</evidence>
<reference evidence="2 3" key="1">
    <citation type="journal article" date="2023" name="IMA Fungus">
        <title>Comparative genomic study of the Penicillium genus elucidates a diverse pangenome and 15 lateral gene transfer events.</title>
        <authorList>
            <person name="Petersen C."/>
            <person name="Sorensen T."/>
            <person name="Nielsen M.R."/>
            <person name="Sondergaard T.E."/>
            <person name="Sorensen J.L."/>
            <person name="Fitzpatrick D.A."/>
            <person name="Frisvad J.C."/>
            <person name="Nielsen K.L."/>
        </authorList>
    </citation>
    <scope>NUCLEOTIDE SEQUENCE [LARGE SCALE GENOMIC DNA]</scope>
    <source>
        <strain evidence="2 3">IBT 35679</strain>
    </source>
</reference>
<dbReference type="EMBL" id="JAQIZZ010000008">
    <property type="protein sequence ID" value="KAJ5524075.1"/>
    <property type="molecule type" value="Genomic_DNA"/>
</dbReference>
<dbReference type="InterPro" id="IPR006076">
    <property type="entry name" value="FAD-dep_OxRdtase"/>
</dbReference>
<dbReference type="Gene3D" id="3.50.50.60">
    <property type="entry name" value="FAD/NAD(P)-binding domain"/>
    <property type="match status" value="1"/>
</dbReference>
<dbReference type="PANTHER" id="PTHR13847:SF279">
    <property type="entry name" value="FAD DEPENDENT OXIDOREDUCTASE DOMAIN-CONTAINING PROTEIN-RELATED"/>
    <property type="match status" value="1"/>
</dbReference>
<dbReference type="SUPFAM" id="SSF51905">
    <property type="entry name" value="FAD/NAD(P)-binding domain"/>
    <property type="match status" value="1"/>
</dbReference>
<dbReference type="GO" id="GO:0005737">
    <property type="term" value="C:cytoplasm"/>
    <property type="evidence" value="ECO:0007669"/>
    <property type="project" value="TreeGrafter"/>
</dbReference>